<dbReference type="EMBL" id="JACZKO010000061">
    <property type="protein sequence ID" value="MBE0563590.1"/>
    <property type="molecule type" value="Genomic_DNA"/>
</dbReference>
<organism evidence="1 2">
    <name type="scientific">Brucella anthropi</name>
    <name type="common">Ochrobactrum anthropi</name>
    <dbReference type="NCBI Taxonomy" id="529"/>
    <lineage>
        <taxon>Bacteria</taxon>
        <taxon>Pseudomonadati</taxon>
        <taxon>Pseudomonadota</taxon>
        <taxon>Alphaproteobacteria</taxon>
        <taxon>Hyphomicrobiales</taxon>
        <taxon>Brucellaceae</taxon>
        <taxon>Brucella/Ochrobactrum group</taxon>
        <taxon>Brucella</taxon>
    </lineage>
</organism>
<proteinExistence type="predicted"/>
<dbReference type="RefSeq" id="WP_278556858.1">
    <property type="nucleotide sequence ID" value="NZ_CP194003.1"/>
</dbReference>
<dbReference type="AlphaFoldDB" id="A0A8I0NAI7"/>
<evidence type="ECO:0000313" key="1">
    <source>
        <dbReference type="EMBL" id="MBE0563590.1"/>
    </source>
</evidence>
<comment type="caution">
    <text evidence="1">The sequence shown here is derived from an EMBL/GenBank/DDBJ whole genome shotgun (WGS) entry which is preliminary data.</text>
</comment>
<name>A0A8I0NAI7_BRUAN</name>
<reference evidence="1" key="1">
    <citation type="submission" date="2020-09" db="EMBL/GenBank/DDBJ databases">
        <authorList>
            <person name="Dalcin Martins P."/>
        </authorList>
    </citation>
    <scope>NUCLEOTIDE SEQUENCE</scope>
    <source>
        <strain evidence="1">MAG47</strain>
    </source>
</reference>
<dbReference type="Proteomes" id="UP000642265">
    <property type="component" value="Unassembled WGS sequence"/>
</dbReference>
<evidence type="ECO:0000313" key="2">
    <source>
        <dbReference type="Proteomes" id="UP000642265"/>
    </source>
</evidence>
<reference evidence="1" key="2">
    <citation type="submission" date="2020-10" db="EMBL/GenBank/DDBJ databases">
        <title>Enrichment of novel Verrucomicrobia, Bacteroidetes and Krumholzibacteria in an oxygen-limited, methane- and iron-fed bioreactor inoculated with Bothnian Sea sediments.</title>
        <authorList>
            <person name="Martins P.D."/>
            <person name="de Jong A."/>
            <person name="Lenstra W.K."/>
            <person name="van Helmond N.A.G.M."/>
            <person name="Slomp C.P."/>
            <person name="Jetten M.S.M."/>
            <person name="Welte C.U."/>
            <person name="Rasigraf O."/>
        </authorList>
    </citation>
    <scope>NUCLEOTIDE SEQUENCE</scope>
    <source>
        <strain evidence="1">MAG47</strain>
    </source>
</reference>
<gene>
    <name evidence="1" type="ORF">IH622_22620</name>
</gene>
<protein>
    <submittedName>
        <fullName evidence="1">Uncharacterized protein</fullName>
    </submittedName>
</protein>
<sequence>MANDVLKSLADITKDLASTSAAMHEEGKADATMLMALYTTLLQRGVLSVDDLEAVSVAVQGDEALSDRIKTRFDIIKKHAKV</sequence>
<accession>A0A8I0NAI7</accession>